<organism evidence="8 9">
    <name type="scientific">Streptomyces pathocidini</name>
    <dbReference type="NCBI Taxonomy" id="1650571"/>
    <lineage>
        <taxon>Bacteria</taxon>
        <taxon>Bacillati</taxon>
        <taxon>Actinomycetota</taxon>
        <taxon>Actinomycetes</taxon>
        <taxon>Kitasatosporales</taxon>
        <taxon>Streptomycetaceae</taxon>
        <taxon>Streptomyces</taxon>
    </lineage>
</organism>
<reference evidence="8 9" key="1">
    <citation type="submission" date="2024-10" db="EMBL/GenBank/DDBJ databases">
        <title>The Natural Products Discovery Center: Release of the First 8490 Sequenced Strains for Exploring Actinobacteria Biosynthetic Diversity.</title>
        <authorList>
            <person name="Kalkreuter E."/>
            <person name="Kautsar S.A."/>
            <person name="Yang D."/>
            <person name="Bader C.D."/>
            <person name="Teijaro C.N."/>
            <person name="Fluegel L."/>
            <person name="Davis C.M."/>
            <person name="Simpson J.R."/>
            <person name="Lauterbach L."/>
            <person name="Steele A.D."/>
            <person name="Gui C."/>
            <person name="Meng S."/>
            <person name="Li G."/>
            <person name="Viehrig K."/>
            <person name="Ye F."/>
            <person name="Su P."/>
            <person name="Kiefer A.F."/>
            <person name="Nichols A."/>
            <person name="Cepeda A.J."/>
            <person name="Yan W."/>
            <person name="Fan B."/>
            <person name="Jiang Y."/>
            <person name="Adhikari A."/>
            <person name="Zheng C.-J."/>
            <person name="Schuster L."/>
            <person name="Cowan T.M."/>
            <person name="Smanski M.J."/>
            <person name="Chevrette M.G."/>
            <person name="De Carvalho L.P.S."/>
            <person name="Shen B."/>
        </authorList>
    </citation>
    <scope>NUCLEOTIDE SEQUENCE [LARGE SCALE GENOMIC DNA]</scope>
    <source>
        <strain evidence="8 9">NPDC020327</strain>
    </source>
</reference>
<dbReference type="PROSITE" id="PS00012">
    <property type="entry name" value="PHOSPHOPANTETHEINE"/>
    <property type="match status" value="1"/>
</dbReference>
<comment type="caution">
    <text evidence="8">The sequence shown here is derived from an EMBL/GenBank/DDBJ whole genome shotgun (WGS) entry which is preliminary data.</text>
</comment>
<evidence type="ECO:0000256" key="3">
    <source>
        <dbReference type="ARBA" id="ARBA00022553"/>
    </source>
</evidence>
<dbReference type="EMBL" id="JBIRWE010000004">
    <property type="protein sequence ID" value="MFI1964739.1"/>
    <property type="molecule type" value="Genomic_DNA"/>
</dbReference>
<dbReference type="InterPro" id="IPR009081">
    <property type="entry name" value="PP-bd_ACP"/>
</dbReference>
<evidence type="ECO:0000313" key="8">
    <source>
        <dbReference type="EMBL" id="MFI1964739.1"/>
    </source>
</evidence>
<name>A0ABW7UTS1_9ACTN</name>
<dbReference type="InterPro" id="IPR040442">
    <property type="entry name" value="Pyrv_kinase-like_dom_sf"/>
</dbReference>
<dbReference type="InterPro" id="IPR036736">
    <property type="entry name" value="ACP-like_sf"/>
</dbReference>
<evidence type="ECO:0000256" key="5">
    <source>
        <dbReference type="ARBA" id="ARBA00022842"/>
    </source>
</evidence>
<keyword evidence="3" id="KW-0597">Phosphoprotein</keyword>
<dbReference type="InterPro" id="IPR015813">
    <property type="entry name" value="Pyrv/PenolPyrv_kinase-like_dom"/>
</dbReference>
<dbReference type="InterPro" id="IPR005000">
    <property type="entry name" value="Aldolase/citrate-lyase_domain"/>
</dbReference>
<dbReference type="Gene3D" id="3.20.20.60">
    <property type="entry name" value="Phosphoenolpyruvate-binding domains"/>
    <property type="match status" value="1"/>
</dbReference>
<dbReference type="Gene3D" id="1.10.1200.10">
    <property type="entry name" value="ACP-like"/>
    <property type="match status" value="1"/>
</dbReference>
<gene>
    <name evidence="8" type="ORF">ACH429_11560</name>
</gene>
<dbReference type="SUPFAM" id="SSF51621">
    <property type="entry name" value="Phosphoenolpyruvate/pyruvate domain"/>
    <property type="match status" value="1"/>
</dbReference>
<keyword evidence="9" id="KW-1185">Reference proteome</keyword>
<dbReference type="Pfam" id="PF00550">
    <property type="entry name" value="PP-binding"/>
    <property type="match status" value="1"/>
</dbReference>
<accession>A0ABW7UTS1</accession>
<keyword evidence="2" id="KW-0596">Phosphopantetheine</keyword>
<evidence type="ECO:0000259" key="7">
    <source>
        <dbReference type="PROSITE" id="PS50075"/>
    </source>
</evidence>
<keyword evidence="5" id="KW-0460">Magnesium</keyword>
<proteinExistence type="predicted"/>
<evidence type="ECO:0000313" key="9">
    <source>
        <dbReference type="Proteomes" id="UP001611548"/>
    </source>
</evidence>
<dbReference type="InterPro" id="IPR006162">
    <property type="entry name" value="Ppantetheine_attach_site"/>
</dbReference>
<protein>
    <submittedName>
        <fullName evidence="8">Aldolase/citrate lyase family protein</fullName>
    </submittedName>
</protein>
<dbReference type="Pfam" id="PF03328">
    <property type="entry name" value="HpcH_HpaI"/>
    <property type="match status" value="1"/>
</dbReference>
<evidence type="ECO:0000256" key="2">
    <source>
        <dbReference type="ARBA" id="ARBA00022450"/>
    </source>
</evidence>
<dbReference type="PANTHER" id="PTHR32308">
    <property type="entry name" value="LYASE BETA SUBUNIT, PUTATIVE (AFU_ORTHOLOGUE AFUA_4G13030)-RELATED"/>
    <property type="match status" value="1"/>
</dbReference>
<dbReference type="PROSITE" id="PS50075">
    <property type="entry name" value="CARRIER"/>
    <property type="match status" value="1"/>
</dbReference>
<evidence type="ECO:0000256" key="6">
    <source>
        <dbReference type="SAM" id="MobiDB-lite"/>
    </source>
</evidence>
<sequence length="358" mass="38156">MNRDLRILLLDELKLPEAQLTETTSLEKAGLDSLATVELSVLLQDRLGVTITESEIESAATPPPARPPGRAEAQRKVSPTVDIKNHPMRAWIITPGLRAGRFEAAQTCGADVALVDLEDSVAPADKQAARISAQRFFDRPATPCTLGLRMNSPTTLDGVRDLAALATYPRKPTVVIVPKVESARDIEIVAGVLDTDTHTPGIWALIETPRAFERLPAILSAPRLGGVIFGSADYAAAVGCALDWDSLLYARSALVNSATAAGIPAIDAPVFDLNDPDALRREAEQSKQLGFHGKGAVHPRQARVIREVFAPSKEEIDQARAILAAGQASRSGITSVGGRMVGAPFFAKAKALVSEVDR</sequence>
<dbReference type="GO" id="GO:0016829">
    <property type="term" value="F:lyase activity"/>
    <property type="evidence" value="ECO:0007669"/>
    <property type="project" value="UniProtKB-KW"/>
</dbReference>
<evidence type="ECO:0000256" key="4">
    <source>
        <dbReference type="ARBA" id="ARBA00022723"/>
    </source>
</evidence>
<feature type="domain" description="Carrier" evidence="7">
    <location>
        <begin position="1"/>
        <end position="75"/>
    </location>
</feature>
<dbReference type="SUPFAM" id="SSF47336">
    <property type="entry name" value="ACP-like"/>
    <property type="match status" value="1"/>
</dbReference>
<evidence type="ECO:0000256" key="1">
    <source>
        <dbReference type="ARBA" id="ARBA00001946"/>
    </source>
</evidence>
<dbReference type="PANTHER" id="PTHR32308:SF0">
    <property type="entry name" value="HPCH_HPAI ALDOLASE_CITRATE LYASE DOMAIN-CONTAINING PROTEIN"/>
    <property type="match status" value="1"/>
</dbReference>
<dbReference type="RefSeq" id="WP_398718270.1">
    <property type="nucleotide sequence ID" value="NZ_JBIRWE010000004.1"/>
</dbReference>
<feature type="region of interest" description="Disordered" evidence="6">
    <location>
        <begin position="54"/>
        <end position="75"/>
    </location>
</feature>
<comment type="cofactor">
    <cofactor evidence="1">
        <name>Mg(2+)</name>
        <dbReference type="ChEBI" id="CHEBI:18420"/>
    </cofactor>
</comment>
<keyword evidence="8" id="KW-0456">Lyase</keyword>
<dbReference type="Proteomes" id="UP001611548">
    <property type="component" value="Unassembled WGS sequence"/>
</dbReference>
<keyword evidence="4" id="KW-0479">Metal-binding</keyword>